<dbReference type="InterPro" id="IPR005288">
    <property type="entry name" value="NadB"/>
</dbReference>
<dbReference type="PANTHER" id="PTHR42716:SF2">
    <property type="entry name" value="L-ASPARTATE OXIDASE, CHLOROPLASTIC"/>
    <property type="match status" value="1"/>
</dbReference>
<gene>
    <name evidence="13" type="ORF">NK118_01100</name>
</gene>
<dbReference type="NCBIfam" id="NF004820">
    <property type="entry name" value="PRK06175.1"/>
    <property type="match status" value="1"/>
</dbReference>
<evidence type="ECO:0000256" key="2">
    <source>
        <dbReference type="ARBA" id="ARBA00004950"/>
    </source>
</evidence>
<name>A0ABT1EDQ7_9FIRM</name>
<feature type="domain" description="FAD-dependent oxidoreductase 2 FAD-binding" evidence="12">
    <location>
        <begin position="6"/>
        <end position="367"/>
    </location>
</feature>
<keyword evidence="6" id="KW-0285">Flavoprotein</keyword>
<keyword evidence="8" id="KW-0274">FAD</keyword>
<dbReference type="PANTHER" id="PTHR42716">
    <property type="entry name" value="L-ASPARTATE OXIDASE"/>
    <property type="match status" value="1"/>
</dbReference>
<dbReference type="RefSeq" id="WP_262067752.1">
    <property type="nucleotide sequence ID" value="NZ_JAMXOC010000001.1"/>
</dbReference>
<dbReference type="Pfam" id="PF00890">
    <property type="entry name" value="FAD_binding_2"/>
    <property type="match status" value="1"/>
</dbReference>
<evidence type="ECO:0000313" key="14">
    <source>
        <dbReference type="Proteomes" id="UP001523565"/>
    </source>
</evidence>
<dbReference type="InterPro" id="IPR027477">
    <property type="entry name" value="Succ_DH/fumarate_Rdtase_cat_sf"/>
</dbReference>
<evidence type="ECO:0000256" key="9">
    <source>
        <dbReference type="ARBA" id="ARBA00023002"/>
    </source>
</evidence>
<dbReference type="Gene3D" id="3.50.50.60">
    <property type="entry name" value="FAD/NAD(P)-binding domain"/>
    <property type="match status" value="1"/>
</dbReference>
<dbReference type="PROSITE" id="PS51257">
    <property type="entry name" value="PROKAR_LIPOPROTEIN"/>
    <property type="match status" value="1"/>
</dbReference>
<protein>
    <recommendedName>
        <fullName evidence="5">L-aspartate oxidase</fullName>
        <ecNumber evidence="4">1.4.3.16</ecNumber>
    </recommendedName>
    <alternativeName>
        <fullName evidence="10">Quinolinate synthase B</fullName>
    </alternativeName>
</protein>
<proteinExistence type="inferred from homology"/>
<dbReference type="EC" id="1.4.3.16" evidence="4"/>
<evidence type="ECO:0000256" key="7">
    <source>
        <dbReference type="ARBA" id="ARBA00022642"/>
    </source>
</evidence>
<dbReference type="GO" id="GO:0008734">
    <property type="term" value="F:L-aspartate oxidase activity"/>
    <property type="evidence" value="ECO:0007669"/>
    <property type="project" value="UniProtKB-EC"/>
</dbReference>
<dbReference type="Proteomes" id="UP001523565">
    <property type="component" value="Unassembled WGS sequence"/>
</dbReference>
<comment type="caution">
    <text evidence="13">The sequence shown here is derived from an EMBL/GenBank/DDBJ whole genome shotgun (WGS) entry which is preliminary data.</text>
</comment>
<evidence type="ECO:0000256" key="8">
    <source>
        <dbReference type="ARBA" id="ARBA00022827"/>
    </source>
</evidence>
<evidence type="ECO:0000256" key="10">
    <source>
        <dbReference type="ARBA" id="ARBA00030386"/>
    </source>
</evidence>
<evidence type="ECO:0000256" key="4">
    <source>
        <dbReference type="ARBA" id="ARBA00012173"/>
    </source>
</evidence>
<evidence type="ECO:0000256" key="6">
    <source>
        <dbReference type="ARBA" id="ARBA00022630"/>
    </source>
</evidence>
<comment type="similarity">
    <text evidence="3">Belongs to the FAD-dependent oxidoreductase 2 family. NadB subfamily.</text>
</comment>
<dbReference type="SUPFAM" id="SSF51905">
    <property type="entry name" value="FAD/NAD(P)-binding domain"/>
    <property type="match status" value="1"/>
</dbReference>
<evidence type="ECO:0000256" key="5">
    <source>
        <dbReference type="ARBA" id="ARBA00021901"/>
    </source>
</evidence>
<evidence type="ECO:0000256" key="1">
    <source>
        <dbReference type="ARBA" id="ARBA00001974"/>
    </source>
</evidence>
<dbReference type="SUPFAM" id="SSF56425">
    <property type="entry name" value="Succinate dehydrogenase/fumarate reductase flavoprotein, catalytic domain"/>
    <property type="match status" value="1"/>
</dbReference>
<reference evidence="13 14" key="1">
    <citation type="journal article" date="2022" name="Genome Biol. Evol.">
        <title>Host diet, physiology and behaviors set the stage for Lachnospiraceae cladogenesis.</title>
        <authorList>
            <person name="Vera-Ponce De Leon A."/>
            <person name="Schneider M."/>
            <person name="Jahnes B.C."/>
            <person name="Sadowski V."/>
            <person name="Camuy-Velez L.A."/>
            <person name="Duan J."/>
            <person name="Sabree Z.L."/>
        </authorList>
    </citation>
    <scope>NUCLEOTIDE SEQUENCE [LARGE SCALE GENOMIC DNA]</scope>
    <source>
        <strain evidence="13 14">PAL227</strain>
    </source>
</reference>
<comment type="cofactor">
    <cofactor evidence="1">
        <name>FAD</name>
        <dbReference type="ChEBI" id="CHEBI:57692"/>
    </cofactor>
</comment>
<keyword evidence="9 13" id="KW-0560">Oxidoreductase</keyword>
<dbReference type="PRINTS" id="PR00368">
    <property type="entry name" value="FADPNR"/>
</dbReference>
<dbReference type="EMBL" id="JAMZFV010000001">
    <property type="protein sequence ID" value="MCP1108847.1"/>
    <property type="molecule type" value="Genomic_DNA"/>
</dbReference>
<evidence type="ECO:0000256" key="3">
    <source>
        <dbReference type="ARBA" id="ARBA00008562"/>
    </source>
</evidence>
<dbReference type="Gene3D" id="3.90.700.10">
    <property type="entry name" value="Succinate dehydrogenase/fumarate reductase flavoprotein, catalytic domain"/>
    <property type="match status" value="1"/>
</dbReference>
<keyword evidence="7" id="KW-0662">Pyridine nucleotide biosynthesis</keyword>
<dbReference type="InterPro" id="IPR003953">
    <property type="entry name" value="FAD-dep_OxRdtase_2_FAD-bd"/>
</dbReference>
<evidence type="ECO:0000256" key="11">
    <source>
        <dbReference type="ARBA" id="ARBA00048305"/>
    </source>
</evidence>
<keyword evidence="14" id="KW-1185">Reference proteome</keyword>
<sequence>MKNYYDVVIIGSGVAGCFSALHLPKEMDICMVTKEQLNKSDSFLAQGGICVETSADDYEAFMEDTLKAGHYENDRESVDMMIKSSAEVIHELIDYGVAFETRDGELLYTKEGGHSKPRILHFKDETGKAITHTLLVKTLENRHVRVFEETTMVDLLVKDEHCIGVQIESPDGLLNLYSKFVILATGGVGGLYEHSTNYRHLTGDGIAIAMAHGVAMKDLSYVQIHPTTLYSEEPGRRFLISEAVRGEGGILLNKAGERFTDELKPRDVVSKAIHEQMEKDNLPYVFLSFAEIETDVKERFPAIYERCLREGYDITKEPIKVVPAQHYYMGGIKIDLEGRTSLECLYAAGEAACNGVHGANRLASNSLLESLVFAKRAALDIAAREDTFEPVFLSSKEYQDGRELLEERREKLKGVLRNE</sequence>
<comment type="pathway">
    <text evidence="2">Cofactor biosynthesis; NAD(+) biosynthesis; iminoaspartate from L-aspartate (oxidase route): step 1/1.</text>
</comment>
<evidence type="ECO:0000313" key="13">
    <source>
        <dbReference type="EMBL" id="MCP1108847.1"/>
    </source>
</evidence>
<dbReference type="InterPro" id="IPR036188">
    <property type="entry name" value="FAD/NAD-bd_sf"/>
</dbReference>
<organism evidence="13 14">
    <name type="scientific">Ohessyouella blattaphilus</name>
    <dbReference type="NCBI Taxonomy" id="2949333"/>
    <lineage>
        <taxon>Bacteria</taxon>
        <taxon>Bacillati</taxon>
        <taxon>Bacillota</taxon>
        <taxon>Clostridia</taxon>
        <taxon>Lachnospirales</taxon>
        <taxon>Lachnospiraceae</taxon>
        <taxon>Ohessyouella</taxon>
    </lineage>
</organism>
<comment type="catalytic activity">
    <reaction evidence="11">
        <text>L-aspartate + O2 = iminosuccinate + H2O2</text>
        <dbReference type="Rhea" id="RHEA:25876"/>
        <dbReference type="ChEBI" id="CHEBI:15379"/>
        <dbReference type="ChEBI" id="CHEBI:16240"/>
        <dbReference type="ChEBI" id="CHEBI:29991"/>
        <dbReference type="ChEBI" id="CHEBI:77875"/>
        <dbReference type="EC" id="1.4.3.16"/>
    </reaction>
    <physiologicalReaction direction="left-to-right" evidence="11">
        <dbReference type="Rhea" id="RHEA:25877"/>
    </physiologicalReaction>
</comment>
<accession>A0ABT1EDQ7</accession>
<evidence type="ECO:0000259" key="12">
    <source>
        <dbReference type="Pfam" id="PF00890"/>
    </source>
</evidence>